<evidence type="ECO:0000313" key="1">
    <source>
        <dbReference type="EMBL" id="KAK9163623.1"/>
    </source>
</evidence>
<proteinExistence type="predicted"/>
<dbReference type="EMBL" id="JBBNAF010000002">
    <property type="protein sequence ID" value="KAK9163623.1"/>
    <property type="molecule type" value="Genomic_DNA"/>
</dbReference>
<evidence type="ECO:0000313" key="2">
    <source>
        <dbReference type="Proteomes" id="UP001420932"/>
    </source>
</evidence>
<organism evidence="1 2">
    <name type="scientific">Stephania yunnanensis</name>
    <dbReference type="NCBI Taxonomy" id="152371"/>
    <lineage>
        <taxon>Eukaryota</taxon>
        <taxon>Viridiplantae</taxon>
        <taxon>Streptophyta</taxon>
        <taxon>Embryophyta</taxon>
        <taxon>Tracheophyta</taxon>
        <taxon>Spermatophyta</taxon>
        <taxon>Magnoliopsida</taxon>
        <taxon>Ranunculales</taxon>
        <taxon>Menispermaceae</taxon>
        <taxon>Menispermoideae</taxon>
        <taxon>Cissampelideae</taxon>
        <taxon>Stephania</taxon>
    </lineage>
</organism>
<dbReference type="PANTHER" id="PTHR33696">
    <property type="entry name" value="T22J18.15-RELATED"/>
    <property type="match status" value="1"/>
</dbReference>
<gene>
    <name evidence="1" type="ORF">Syun_004525</name>
</gene>
<comment type="caution">
    <text evidence="1">The sequence shown here is derived from an EMBL/GenBank/DDBJ whole genome shotgun (WGS) entry which is preliminary data.</text>
</comment>
<name>A0AAP0L4L9_9MAGN</name>
<accession>A0AAP0L4L9</accession>
<sequence>MNNNNKVHSHGNVPFSWENKPGISKVANQEDWPTEILLKLPPPPCLMSSKDGPNNILGHELHIPLPPCPFQPATIRSSSRKGPRRHDQDDPFFAAYKECTKSVKHGGEKKRSGGSRFFSFSCKNSCGVRDNGLVKMPLPRSSSVPSEKIWMQNGKTEVFFLYVLHVPRRALRVPKESAKLLPCSCPRNLPRRDLARAKESAKAHTKDRNCARARAPLCSVKERAKVHPCSCQGTTVLPAKECAKERAKVQSCSC</sequence>
<dbReference type="Proteomes" id="UP001420932">
    <property type="component" value="Unassembled WGS sequence"/>
</dbReference>
<protein>
    <submittedName>
        <fullName evidence="1">Uncharacterized protein</fullName>
    </submittedName>
</protein>
<dbReference type="AlphaFoldDB" id="A0AAP0L4L9"/>
<reference evidence="1 2" key="1">
    <citation type="submission" date="2024-01" db="EMBL/GenBank/DDBJ databases">
        <title>Genome assemblies of Stephania.</title>
        <authorList>
            <person name="Yang L."/>
        </authorList>
    </citation>
    <scope>NUCLEOTIDE SEQUENCE [LARGE SCALE GENOMIC DNA]</scope>
    <source>
        <strain evidence="1">YNDBR</strain>
        <tissue evidence="1">Leaf</tissue>
    </source>
</reference>
<dbReference type="PANTHER" id="PTHR33696:SF3">
    <property type="entry name" value="FLZ-TYPE DOMAIN-CONTAINING PROTEIN"/>
    <property type="match status" value="1"/>
</dbReference>
<keyword evidence="2" id="KW-1185">Reference proteome</keyword>